<organism evidence="3 4">
    <name type="scientific">Desulfolutivibrio sulfodismutans</name>
    <dbReference type="NCBI Taxonomy" id="63561"/>
    <lineage>
        <taxon>Bacteria</taxon>
        <taxon>Pseudomonadati</taxon>
        <taxon>Thermodesulfobacteriota</taxon>
        <taxon>Desulfovibrionia</taxon>
        <taxon>Desulfovibrionales</taxon>
        <taxon>Desulfovibrionaceae</taxon>
        <taxon>Desulfolutivibrio</taxon>
    </lineage>
</organism>
<dbReference type="PANTHER" id="PTHR33734">
    <property type="entry name" value="LYSM DOMAIN-CONTAINING GPI-ANCHORED PROTEIN 2"/>
    <property type="match status" value="1"/>
</dbReference>
<reference evidence="3 4" key="1">
    <citation type="submission" date="2020-02" db="EMBL/GenBank/DDBJ databases">
        <title>Comparative genomics of sulfur disproportionating microorganisms.</title>
        <authorList>
            <person name="Ward L.M."/>
            <person name="Bertran E."/>
            <person name="Johnston D.T."/>
        </authorList>
    </citation>
    <scope>NUCLEOTIDE SEQUENCE [LARGE SCALE GENOMIC DNA]</scope>
    <source>
        <strain evidence="3 4">DSM 3696</strain>
    </source>
</reference>
<proteinExistence type="predicted"/>
<feature type="domain" description="LysM" evidence="2">
    <location>
        <begin position="712"/>
        <end position="756"/>
    </location>
</feature>
<evidence type="ECO:0000313" key="3">
    <source>
        <dbReference type="EMBL" id="NDY56823.1"/>
    </source>
</evidence>
<protein>
    <submittedName>
        <fullName evidence="3">LysM peptidoglycan-binding domain-containing protein</fullName>
    </submittedName>
</protein>
<feature type="region of interest" description="Disordered" evidence="1">
    <location>
        <begin position="545"/>
        <end position="573"/>
    </location>
</feature>
<sequence length="759" mass="80839">MSAYVTIFICLLLLVVPGCGGKNQADKENYDMRANLEPELWDSKVLEDIKRGRPLTEQEKRALSSRGEIQFDLDVRETEEVQMFLQYFSMEKRGTMERWLVRAEPHLAYVRAVMTSFNLPPDLVVLPFIESGYNSMAYSHAGAGGMWQFMPYTAKRFGLTVDWWEDERRNPYKATVAAAKYLTVLYQMFGDWHLALAAYNAGEGKVSRAMAQSGQQDFFDLAKNPALLKQETRHYVPKFLAVLKIFQNLDTLGFRPVNWQAGPTMKEVPVPGGTDLLAMAQAVGVDWESFHEANAGFRRQVSPPGRESTVYVPQAKYELAMAFLKNPESHSPAGYQTYLAQSGETWWNISRRTGIPVAALREYNAQVPDTLTSGTAVRIPASGSSKEAGLLAEFEDRGAPSAKAPASSKHRVRKGESLQAIAARYGVSVSELAQANRMKGSSKLSVGRWLTIPGGGSDAQMARAPSLPTEIRQMAATGTNASSHTIQKGDTVSAISSRYGVSPQELMAANNIASPQSLSIGKVLVIPGAETKSAQALVAQKTASDKAAAGKKPSGKASAANPAASPDTGRSASYVVKPGDTVHAIAKRFSVNPQALLAANALSSPNALQAGKTLSIPASAATQAPGAQATAVPAAKTALRDVAPFTPKPFQVAQATAAQPPLPAGSVQTAAKTTPAVAPLPTPKPIAPAALPQPATAPSAAKPVATPAAKGVSHKVAQGDTVWGIAKKFGVEPKALMSTNNLKDASSLRVGDSLTIPRP</sequence>
<dbReference type="SUPFAM" id="SSF53955">
    <property type="entry name" value="Lysozyme-like"/>
    <property type="match status" value="1"/>
</dbReference>
<dbReference type="CDD" id="cd16894">
    <property type="entry name" value="MltD-like"/>
    <property type="match status" value="1"/>
</dbReference>
<dbReference type="SUPFAM" id="SSF54106">
    <property type="entry name" value="LysM domain"/>
    <property type="match status" value="5"/>
</dbReference>
<gene>
    <name evidence="3" type="ORF">G3N56_08725</name>
</gene>
<dbReference type="SMART" id="SM00257">
    <property type="entry name" value="LysM"/>
    <property type="match status" value="5"/>
</dbReference>
<accession>A0A7K3NLV8</accession>
<dbReference type="PROSITE" id="PS51782">
    <property type="entry name" value="LYSM"/>
    <property type="match status" value="5"/>
</dbReference>
<dbReference type="InterPro" id="IPR023346">
    <property type="entry name" value="Lysozyme-like_dom_sf"/>
</dbReference>
<feature type="domain" description="LysM" evidence="2">
    <location>
        <begin position="572"/>
        <end position="616"/>
    </location>
</feature>
<dbReference type="Gene3D" id="3.10.350.10">
    <property type="entry name" value="LysM domain"/>
    <property type="match status" value="5"/>
</dbReference>
<feature type="region of interest" description="Disordered" evidence="1">
    <location>
        <begin position="736"/>
        <end position="759"/>
    </location>
</feature>
<name>A0A7K3NLV8_9BACT</name>
<feature type="domain" description="LysM" evidence="2">
    <location>
        <begin position="408"/>
        <end position="452"/>
    </location>
</feature>
<dbReference type="EMBL" id="JAAGRQ010000028">
    <property type="protein sequence ID" value="NDY56823.1"/>
    <property type="molecule type" value="Genomic_DNA"/>
</dbReference>
<dbReference type="PANTHER" id="PTHR33734:SF22">
    <property type="entry name" value="MEMBRANE-BOUND LYTIC MUREIN TRANSGLYCOSYLASE D"/>
    <property type="match status" value="1"/>
</dbReference>
<feature type="domain" description="LysM" evidence="2">
    <location>
        <begin position="482"/>
        <end position="526"/>
    </location>
</feature>
<evidence type="ECO:0000256" key="1">
    <source>
        <dbReference type="SAM" id="MobiDB-lite"/>
    </source>
</evidence>
<dbReference type="Gene3D" id="1.10.530.10">
    <property type="match status" value="1"/>
</dbReference>
<dbReference type="InterPro" id="IPR018392">
    <property type="entry name" value="LysM"/>
</dbReference>
<dbReference type="Pfam" id="PF01476">
    <property type="entry name" value="LysM"/>
    <property type="match status" value="5"/>
</dbReference>
<dbReference type="AlphaFoldDB" id="A0A7K3NLV8"/>
<dbReference type="Proteomes" id="UP000469724">
    <property type="component" value="Unassembled WGS sequence"/>
</dbReference>
<dbReference type="CDD" id="cd00118">
    <property type="entry name" value="LysM"/>
    <property type="match status" value="5"/>
</dbReference>
<dbReference type="Pfam" id="PF01464">
    <property type="entry name" value="SLT"/>
    <property type="match status" value="1"/>
</dbReference>
<feature type="compositionally biased region" description="Low complexity" evidence="1">
    <location>
        <begin position="545"/>
        <end position="567"/>
    </location>
</feature>
<evidence type="ECO:0000313" key="4">
    <source>
        <dbReference type="Proteomes" id="UP000469724"/>
    </source>
</evidence>
<keyword evidence="4" id="KW-1185">Reference proteome</keyword>
<evidence type="ECO:0000259" key="2">
    <source>
        <dbReference type="PROSITE" id="PS51782"/>
    </source>
</evidence>
<feature type="domain" description="LysM" evidence="2">
    <location>
        <begin position="336"/>
        <end position="379"/>
    </location>
</feature>
<dbReference type="InterPro" id="IPR008258">
    <property type="entry name" value="Transglycosylase_SLT_dom_1"/>
</dbReference>
<comment type="caution">
    <text evidence="3">The sequence shown here is derived from an EMBL/GenBank/DDBJ whole genome shotgun (WGS) entry which is preliminary data.</text>
</comment>
<dbReference type="InterPro" id="IPR036779">
    <property type="entry name" value="LysM_dom_sf"/>
</dbReference>